<comment type="caution">
    <text evidence="4">The sequence shown here is derived from an EMBL/GenBank/DDBJ whole genome shotgun (WGS) entry which is preliminary data.</text>
</comment>
<feature type="signal peptide" evidence="2">
    <location>
        <begin position="1"/>
        <end position="22"/>
    </location>
</feature>
<sequence length="886" mass="100002">MTISWAASHAILATLLIIRADAFSPCTSHNTRRTNLFGIKGFRSWFESAFPSAVTTINPDRRGAGGSEFRPETFDHVLIDANQFLHTTLRRAYNRRAKFSTTGKQHLDDDIIEYSLLLFIKEINRITTTTAVPRKSLVIAIDGSPGAAKLDRQRKRRYSIYKKAELQERQIEVLRLKGWRDNDFGFYNTVKKNRNDPLKQKHDRERVTLNITPGTAFMDKVTNALLYWSWQHVSRYPRVKVYMSPSSVHGEGEVKLLDWITFGHQSSSSQYHRMNVKPNETVAILGGDSDLVLMGLVVPPSITHNIHVILPGEKGESLVASIWETTRIMANMIEGTATYSYGSKKIRKSNIRRKRSLTLNQINQIRIDTTLLIILNGNDYLPKVKGCRAGFDSFFPVYLDLVKSWMDRRNGNDDEDSFLINLDNNGELQMNVQFAMKFFRALASNAEIVPSSDYSSSPQSQLGNLNNLVEAKILPGPIRFNTVSPIDSFFQQELWEMNSKLKQNTSRVMSEVFADDGVEIVRLTLGRFPEDYVASSNTTTYAGSLSEEIFTTFLGGSDGRGVISRMIRSEKPITTGEGRAYLFEVPHRQQSSMKNTKERLSRLALEEIFGRENVDTLFEGEDEGDSGTTDSASFCEKQGLAKSDAASYLGGLLWNLETYLHGCCSNYGYDYGSRASPTPFELVEYLESIDKQGKLKIDCADLIGRTTVAPISDGLSCLAAVPPQAWHIVPEPYSWLVDPSRKESFEDLYNSCFHPETRAFDIESFSRKCNEALKKIGRTKKPTVSGQSSSKGRRIHVGSKFWTVISRSSLPLEDPFDPPEPFSDRVPRLRRNSRIRATKILAKTQVERLRDAKITDFSEDSEGKGNSSRIQGSVHDIPYKTAFRKS</sequence>
<keyword evidence="5" id="KW-1185">Reference proteome</keyword>
<keyword evidence="2" id="KW-0732">Signal</keyword>
<evidence type="ECO:0000256" key="2">
    <source>
        <dbReference type="SAM" id="SignalP"/>
    </source>
</evidence>
<gene>
    <name evidence="4" type="ORF">ACHAW5_001080</name>
</gene>
<feature type="domain" description="Xrn1 N-terminal" evidence="3">
    <location>
        <begin position="38"/>
        <end position="298"/>
    </location>
</feature>
<accession>A0ABD3PXH1</accession>
<protein>
    <recommendedName>
        <fullName evidence="3">Xrn1 N-terminal domain-containing protein</fullName>
    </recommendedName>
</protein>
<evidence type="ECO:0000259" key="3">
    <source>
        <dbReference type="Pfam" id="PF03159"/>
    </source>
</evidence>
<evidence type="ECO:0000313" key="4">
    <source>
        <dbReference type="EMBL" id="KAL3792254.1"/>
    </source>
</evidence>
<dbReference type="Gene3D" id="3.40.50.12390">
    <property type="match status" value="2"/>
</dbReference>
<dbReference type="Proteomes" id="UP001530315">
    <property type="component" value="Unassembled WGS sequence"/>
</dbReference>
<name>A0ABD3PXH1_9STRA</name>
<dbReference type="EMBL" id="JALLAZ020000561">
    <property type="protein sequence ID" value="KAL3792254.1"/>
    <property type="molecule type" value="Genomic_DNA"/>
</dbReference>
<organism evidence="4 5">
    <name type="scientific">Stephanodiscus triporus</name>
    <dbReference type="NCBI Taxonomy" id="2934178"/>
    <lineage>
        <taxon>Eukaryota</taxon>
        <taxon>Sar</taxon>
        <taxon>Stramenopiles</taxon>
        <taxon>Ochrophyta</taxon>
        <taxon>Bacillariophyta</taxon>
        <taxon>Coscinodiscophyceae</taxon>
        <taxon>Thalassiosirophycidae</taxon>
        <taxon>Stephanodiscales</taxon>
        <taxon>Stephanodiscaceae</taxon>
        <taxon>Stephanodiscus</taxon>
    </lineage>
</organism>
<dbReference type="InterPro" id="IPR027073">
    <property type="entry name" value="5_3_exoribonuclease"/>
</dbReference>
<feature type="region of interest" description="Disordered" evidence="1">
    <location>
        <begin position="857"/>
        <end position="886"/>
    </location>
</feature>
<dbReference type="PANTHER" id="PTHR12341:SF41">
    <property type="entry name" value="5'-3' EXORIBONUCLEASE 2"/>
    <property type="match status" value="1"/>
</dbReference>
<reference evidence="4 5" key="1">
    <citation type="submission" date="2024-10" db="EMBL/GenBank/DDBJ databases">
        <title>Updated reference genomes for cyclostephanoid diatoms.</title>
        <authorList>
            <person name="Roberts W.R."/>
            <person name="Alverson A.J."/>
        </authorList>
    </citation>
    <scope>NUCLEOTIDE SEQUENCE [LARGE SCALE GENOMIC DNA]</scope>
    <source>
        <strain evidence="4 5">AJA276-08</strain>
    </source>
</reference>
<dbReference type="PANTHER" id="PTHR12341">
    <property type="entry name" value="5'-&gt;3' EXORIBONUCLEASE"/>
    <property type="match status" value="1"/>
</dbReference>
<dbReference type="AlphaFoldDB" id="A0ABD3PXH1"/>
<evidence type="ECO:0000313" key="5">
    <source>
        <dbReference type="Proteomes" id="UP001530315"/>
    </source>
</evidence>
<feature type="chain" id="PRO_5044797045" description="Xrn1 N-terminal domain-containing protein" evidence="2">
    <location>
        <begin position="23"/>
        <end position="886"/>
    </location>
</feature>
<evidence type="ECO:0000256" key="1">
    <source>
        <dbReference type="SAM" id="MobiDB-lite"/>
    </source>
</evidence>
<dbReference type="InterPro" id="IPR004859">
    <property type="entry name" value="Xrn1_N"/>
</dbReference>
<proteinExistence type="predicted"/>
<dbReference type="Pfam" id="PF03159">
    <property type="entry name" value="XRN_N"/>
    <property type="match status" value="1"/>
</dbReference>